<evidence type="ECO:0000313" key="1">
    <source>
        <dbReference type="EMBL" id="MFC4102805.1"/>
    </source>
</evidence>
<accession>A0ABV8K9V8</accession>
<dbReference type="EMBL" id="JBHSAM010000034">
    <property type="protein sequence ID" value="MFC4102805.1"/>
    <property type="molecule type" value="Genomic_DNA"/>
</dbReference>
<gene>
    <name evidence="1" type="ORF">ACFOZ8_24600</name>
</gene>
<organism evidence="1 2">
    <name type="scientific">Paenibacillus xanthanilyticus</name>
    <dbReference type="NCBI Taxonomy" id="1783531"/>
    <lineage>
        <taxon>Bacteria</taxon>
        <taxon>Bacillati</taxon>
        <taxon>Bacillota</taxon>
        <taxon>Bacilli</taxon>
        <taxon>Bacillales</taxon>
        <taxon>Paenibacillaceae</taxon>
        <taxon>Paenibacillus</taxon>
    </lineage>
</organism>
<reference evidence="2" key="1">
    <citation type="journal article" date="2019" name="Int. J. Syst. Evol. Microbiol.">
        <title>The Global Catalogue of Microorganisms (GCM) 10K type strain sequencing project: providing services to taxonomists for standard genome sequencing and annotation.</title>
        <authorList>
            <consortium name="The Broad Institute Genomics Platform"/>
            <consortium name="The Broad Institute Genome Sequencing Center for Infectious Disease"/>
            <person name="Wu L."/>
            <person name="Ma J."/>
        </authorList>
    </citation>
    <scope>NUCLEOTIDE SEQUENCE [LARGE SCALE GENOMIC DNA]</scope>
    <source>
        <strain evidence="2">IBRC-M 10987</strain>
    </source>
</reference>
<protein>
    <submittedName>
        <fullName evidence="1">YheC/YheD family protein</fullName>
    </submittedName>
</protein>
<proteinExistence type="predicted"/>
<keyword evidence="2" id="KW-1185">Reference proteome</keyword>
<dbReference type="InterPro" id="IPR026838">
    <property type="entry name" value="YheC/D"/>
</dbReference>
<dbReference type="RefSeq" id="WP_377721412.1">
    <property type="nucleotide sequence ID" value="NZ_JBHSAM010000034.1"/>
</dbReference>
<sequence>MKAHAMPVLAILASPPRASEEQPDDSPGRLPEDRFFRALCRMGAELGLNIYVVHADPAAAAIMNADWNGYVLRDGGWRRMRCPLPDLIYDRAIGANPTERRAKADLLEKLSERKTFTPLNGSLPGKLAVYEALRADLRLRPALPPTYAFTGAAGLQKLIARFPGGLFLKPDAGYQGRGALALHAHGDGWLAHGRTLANADIVRAFADAAACAAWCERFVRAAYIAQPYLPLRNEAGASFDIRSLTQKDERGRWRITGIAVREGAPGSVTSNLHGGGEAKDAEATLAARFGAAAARRLLLRTARLSLRAARALELRFGRFCELGLDFGLEPSGRLWLIEANAKPGRMSFRGKPAIYRLAILRPLQAALRLAGTGRTAESPIMSSFTHRSTRGYTYTQQARDYRGCIQEVHP</sequence>
<comment type="caution">
    <text evidence="1">The sequence shown here is derived from an EMBL/GenBank/DDBJ whole genome shotgun (WGS) entry which is preliminary data.</text>
</comment>
<dbReference type="Pfam" id="PF14398">
    <property type="entry name" value="ATPgrasp_YheCD"/>
    <property type="match status" value="1"/>
</dbReference>
<name>A0ABV8K9V8_9BACL</name>
<evidence type="ECO:0000313" key="2">
    <source>
        <dbReference type="Proteomes" id="UP001595715"/>
    </source>
</evidence>
<dbReference type="SUPFAM" id="SSF56059">
    <property type="entry name" value="Glutathione synthetase ATP-binding domain-like"/>
    <property type="match status" value="1"/>
</dbReference>
<dbReference type="Proteomes" id="UP001595715">
    <property type="component" value="Unassembled WGS sequence"/>
</dbReference>
<dbReference type="Gene3D" id="3.30.470.20">
    <property type="entry name" value="ATP-grasp fold, B domain"/>
    <property type="match status" value="1"/>
</dbReference>